<dbReference type="InterPro" id="IPR038377">
    <property type="entry name" value="Na/Glc_symporter_sf"/>
</dbReference>
<evidence type="ECO:0000313" key="13">
    <source>
        <dbReference type="EMBL" id="SVC22285.1"/>
    </source>
</evidence>
<dbReference type="InterPro" id="IPR001734">
    <property type="entry name" value="Na/solute_symporter"/>
</dbReference>
<evidence type="ECO:0000256" key="8">
    <source>
        <dbReference type="ARBA" id="ARBA00023053"/>
    </source>
</evidence>
<organism evidence="13">
    <name type="scientific">marine metagenome</name>
    <dbReference type="NCBI Taxonomy" id="408172"/>
    <lineage>
        <taxon>unclassified sequences</taxon>
        <taxon>metagenomes</taxon>
        <taxon>ecological metagenomes</taxon>
    </lineage>
</organism>
<gene>
    <name evidence="13" type="ORF">METZ01_LOCUS275139</name>
</gene>
<evidence type="ECO:0000256" key="11">
    <source>
        <dbReference type="ARBA" id="ARBA00023201"/>
    </source>
</evidence>
<comment type="subcellular location">
    <subcellularLocation>
        <location evidence="1">Cell membrane</location>
        <topology evidence="1">Multi-pass membrane protein</topology>
    </subcellularLocation>
</comment>
<evidence type="ECO:0000256" key="1">
    <source>
        <dbReference type="ARBA" id="ARBA00004651"/>
    </source>
</evidence>
<keyword evidence="10 12" id="KW-0472">Membrane</keyword>
<keyword evidence="8" id="KW-0915">Sodium</keyword>
<dbReference type="AlphaFoldDB" id="A0A382KFC0"/>
<reference evidence="13" key="1">
    <citation type="submission" date="2018-05" db="EMBL/GenBank/DDBJ databases">
        <authorList>
            <person name="Lanie J.A."/>
            <person name="Ng W.-L."/>
            <person name="Kazmierczak K.M."/>
            <person name="Andrzejewski T.M."/>
            <person name="Davidsen T.M."/>
            <person name="Wayne K.J."/>
            <person name="Tettelin H."/>
            <person name="Glass J.I."/>
            <person name="Rusch D."/>
            <person name="Podicherti R."/>
            <person name="Tsui H.-C.T."/>
            <person name="Winkler M.E."/>
        </authorList>
    </citation>
    <scope>NUCLEOTIDE SEQUENCE</scope>
</reference>
<dbReference type="PANTHER" id="PTHR48086:SF3">
    <property type="entry name" value="SODIUM_PROLINE SYMPORTER"/>
    <property type="match status" value="1"/>
</dbReference>
<sequence length="148" mass="16676">MNLHWIDWLIVISLLGFICVSAYTTRQYMRSVADFLSANRCAGKYLLGVADGIAGLGAISIVARFEMHYKAGFTAAWWDMMLLPIGVIVAATGWVQYRFRQTRAMTMAQFFEMRYSRSFRVYAGVMGCVSGIINFGIFPAVGGRFFQH</sequence>
<evidence type="ECO:0000256" key="9">
    <source>
        <dbReference type="ARBA" id="ARBA00023065"/>
    </source>
</evidence>
<keyword evidence="11" id="KW-0739">Sodium transport</keyword>
<evidence type="ECO:0000256" key="4">
    <source>
        <dbReference type="ARBA" id="ARBA00022475"/>
    </source>
</evidence>
<keyword evidence="6" id="KW-0769">Symport</keyword>
<dbReference type="GO" id="GO:0015293">
    <property type="term" value="F:symporter activity"/>
    <property type="evidence" value="ECO:0007669"/>
    <property type="project" value="UniProtKB-KW"/>
</dbReference>
<evidence type="ECO:0000256" key="5">
    <source>
        <dbReference type="ARBA" id="ARBA00022692"/>
    </source>
</evidence>
<keyword evidence="3" id="KW-0813">Transport</keyword>
<keyword evidence="4" id="KW-1003">Cell membrane</keyword>
<comment type="similarity">
    <text evidence="2">Belongs to the sodium:solute symporter (SSF) (TC 2.A.21) family.</text>
</comment>
<evidence type="ECO:0000256" key="2">
    <source>
        <dbReference type="ARBA" id="ARBA00006434"/>
    </source>
</evidence>
<dbReference type="EMBL" id="UINC01079864">
    <property type="protein sequence ID" value="SVC22285.1"/>
    <property type="molecule type" value="Genomic_DNA"/>
</dbReference>
<feature type="transmembrane region" description="Helical" evidence="12">
    <location>
        <begin position="75"/>
        <end position="97"/>
    </location>
</feature>
<dbReference type="GO" id="GO:0006814">
    <property type="term" value="P:sodium ion transport"/>
    <property type="evidence" value="ECO:0007669"/>
    <property type="project" value="UniProtKB-KW"/>
</dbReference>
<feature type="transmembrane region" description="Helical" evidence="12">
    <location>
        <begin position="45"/>
        <end position="63"/>
    </location>
</feature>
<keyword evidence="5 12" id="KW-0812">Transmembrane</keyword>
<dbReference type="Gene3D" id="1.20.1730.10">
    <property type="entry name" value="Sodium/glucose cotransporter"/>
    <property type="match status" value="1"/>
</dbReference>
<evidence type="ECO:0000256" key="10">
    <source>
        <dbReference type="ARBA" id="ARBA00023136"/>
    </source>
</evidence>
<evidence type="ECO:0000256" key="7">
    <source>
        <dbReference type="ARBA" id="ARBA00022989"/>
    </source>
</evidence>
<keyword evidence="9" id="KW-0406">Ion transport</keyword>
<evidence type="ECO:0000256" key="12">
    <source>
        <dbReference type="SAM" id="Phobius"/>
    </source>
</evidence>
<dbReference type="PANTHER" id="PTHR48086">
    <property type="entry name" value="SODIUM/PROLINE SYMPORTER-RELATED"/>
    <property type="match status" value="1"/>
</dbReference>
<accession>A0A382KFC0</accession>
<evidence type="ECO:0000256" key="3">
    <source>
        <dbReference type="ARBA" id="ARBA00022448"/>
    </source>
</evidence>
<keyword evidence="7 12" id="KW-1133">Transmembrane helix</keyword>
<evidence type="ECO:0000256" key="6">
    <source>
        <dbReference type="ARBA" id="ARBA00022847"/>
    </source>
</evidence>
<dbReference type="PROSITE" id="PS50283">
    <property type="entry name" value="NA_SOLUT_SYMP_3"/>
    <property type="match status" value="1"/>
</dbReference>
<dbReference type="InterPro" id="IPR050277">
    <property type="entry name" value="Sodium:Solute_Symporter"/>
</dbReference>
<feature type="transmembrane region" description="Helical" evidence="12">
    <location>
        <begin position="118"/>
        <end position="141"/>
    </location>
</feature>
<feature type="transmembrane region" description="Helical" evidence="12">
    <location>
        <begin position="6"/>
        <end position="24"/>
    </location>
</feature>
<dbReference type="GO" id="GO:0005886">
    <property type="term" value="C:plasma membrane"/>
    <property type="evidence" value="ECO:0007669"/>
    <property type="project" value="UniProtKB-SubCell"/>
</dbReference>
<proteinExistence type="inferred from homology"/>
<name>A0A382KFC0_9ZZZZ</name>
<feature type="non-terminal residue" evidence="13">
    <location>
        <position position="148"/>
    </location>
</feature>
<protein>
    <submittedName>
        <fullName evidence="13">Uncharacterized protein</fullName>
    </submittedName>
</protein>